<dbReference type="GO" id="GO:0005768">
    <property type="term" value="C:endosome"/>
    <property type="evidence" value="ECO:0007669"/>
    <property type="project" value="UniProtKB-SubCell"/>
</dbReference>
<organism evidence="7 8">
    <name type="scientific">Macrostomum lignano</name>
    <dbReference type="NCBI Taxonomy" id="282301"/>
    <lineage>
        <taxon>Eukaryota</taxon>
        <taxon>Metazoa</taxon>
        <taxon>Spiralia</taxon>
        <taxon>Lophotrochozoa</taxon>
        <taxon>Platyhelminthes</taxon>
        <taxon>Rhabditophora</taxon>
        <taxon>Macrostomorpha</taxon>
        <taxon>Macrostomida</taxon>
        <taxon>Macrostomidae</taxon>
        <taxon>Macrostomum</taxon>
    </lineage>
</organism>
<evidence type="ECO:0000256" key="1">
    <source>
        <dbReference type="ARBA" id="ARBA00004177"/>
    </source>
</evidence>
<evidence type="ECO:0000256" key="3">
    <source>
        <dbReference type="ARBA" id="ARBA00022753"/>
    </source>
</evidence>
<dbReference type="Proteomes" id="UP000215902">
    <property type="component" value="Unassembled WGS sequence"/>
</dbReference>
<comment type="caution">
    <text evidence="7">The sequence shown here is derived from an EMBL/GenBank/DDBJ whole genome shotgun (WGS) entry which is preliminary data.</text>
</comment>
<dbReference type="Gene3D" id="2.60.40.640">
    <property type="match status" value="2"/>
</dbReference>
<keyword evidence="3" id="KW-0967">Endosome</keyword>
<feature type="non-terminal residue" evidence="7">
    <location>
        <position position="1"/>
    </location>
</feature>
<evidence type="ECO:0000313" key="8">
    <source>
        <dbReference type="Proteomes" id="UP000215902"/>
    </source>
</evidence>
<comment type="similarity">
    <text evidence="2">Belongs to the VPS26 family.</text>
</comment>
<comment type="subcellular location">
    <subcellularLocation>
        <location evidence="1">Endosome</location>
    </subcellularLocation>
</comment>
<dbReference type="EMBL" id="NIVC01001395">
    <property type="protein sequence ID" value="PAA68453.1"/>
    <property type="molecule type" value="Genomic_DNA"/>
</dbReference>
<keyword evidence="8" id="KW-1185">Reference proteome</keyword>
<comment type="subunit">
    <text evidence="6">Component of the commander complex that is essential for endosomal recycling of transmembrane cargos; the commander complex is composed of the CCC subcomplex and the retriever subcomplex. Component of the heterotrimeric retriever complex consisting of VPS26C, VPS29 and VPS35L; within the complex interacts with VPS35L. Interacts with SNX17 (via C-terminus); the interaction is direct and associates SNX17 with the retriever complex. Interacts with SNX31; the interaction is direct.</text>
</comment>
<dbReference type="InterPro" id="IPR014752">
    <property type="entry name" value="Arrestin-like_C"/>
</dbReference>
<accession>A0A267F404</accession>
<sequence length="305" mass="33690">VNSTTAMAATLDIRLKRINKTYTDGDTISGYAVIRCKQDCGHNGLTLNLTGTVSMQLSSKNVGVFEAFYNSIKPIQLTGATLELAKPGKFTTGLTEIPFEIPFKSKGNKTLYETYHGVFINIQYVLQLDLKRSLLNKDLSKTCEFLVEYNPKNAGQPSSQTPITFAISPDSVVNVQNKASLPKFRVTGQLTSSHISISEPLSGELVIEQCATRIKSVELQLVRVETCGCLEGYAKETTEIQNIQVADGDAPRGIKIPLHMVLPRLFTCPSVSATNFRIEFEVNIVVVFQDDYLVSENIPIRVSRF</sequence>
<dbReference type="Pfam" id="PF03643">
    <property type="entry name" value="Vps26"/>
    <property type="match status" value="1"/>
</dbReference>
<proteinExistence type="inferred from homology"/>
<comment type="function">
    <text evidence="5">Component of the commander complex that is essential for endosomal recycling of transmembrane cargos; the commander complex is composed of the CCC subcomplex and the retriever subcomplex. Component of the retriever complex, which is a heterotrimeric complex related to retromer cargo-selective complex (CSC) and essential for retromer-independent retrieval and recycling of numerous cargos such as integrin alpha-5/beta-1 (ITGA5:ITGB1). The recruitment of the retriever complex to the endosomal membrane involves CCC and WASH complexes. In the endosomes, drives the retriever and recycling of NxxY-motif-containing cargo proteins by coupling to SNX17, a cargo essential for the homeostatic maintenance of numerous cell surface proteins associated with processes that include cell migration, cell adhesion, nutrient supply and cell signaling.</text>
</comment>
<name>A0A267F404_9PLAT</name>
<reference evidence="7 8" key="1">
    <citation type="submission" date="2017-06" db="EMBL/GenBank/DDBJ databases">
        <title>A platform for efficient transgenesis in Macrostomum lignano, a flatworm model organism for stem cell research.</title>
        <authorList>
            <person name="Berezikov E."/>
        </authorList>
    </citation>
    <scope>NUCLEOTIDE SEQUENCE [LARGE SCALE GENOMIC DNA]</scope>
    <source>
        <strain evidence="7">DV1</strain>
        <tissue evidence="7">Whole organism</tissue>
    </source>
</reference>
<dbReference type="OrthoDB" id="10263384at2759"/>
<dbReference type="AlphaFoldDB" id="A0A267F404"/>
<evidence type="ECO:0000256" key="4">
    <source>
        <dbReference type="ARBA" id="ARBA00067597"/>
    </source>
</evidence>
<dbReference type="PANTHER" id="PTHR12233">
    <property type="entry name" value="VACUOLAR PROTEIN SORTING 26 RELATED"/>
    <property type="match status" value="1"/>
</dbReference>
<evidence type="ECO:0000256" key="5">
    <source>
        <dbReference type="ARBA" id="ARBA00093280"/>
    </source>
</evidence>
<evidence type="ECO:0000256" key="2">
    <source>
        <dbReference type="ARBA" id="ARBA00009100"/>
    </source>
</evidence>
<evidence type="ECO:0000313" key="7">
    <source>
        <dbReference type="EMBL" id="PAA68453.1"/>
    </source>
</evidence>
<dbReference type="FunFam" id="2.60.40.640:FF:000009">
    <property type="entry name" value="Down syndrome critical region protein 3"/>
    <property type="match status" value="1"/>
</dbReference>
<dbReference type="STRING" id="282301.A0A267F404"/>
<gene>
    <name evidence="7" type="ORF">BOX15_Mlig030705g1</name>
</gene>
<dbReference type="InterPro" id="IPR028934">
    <property type="entry name" value="Vps26-related"/>
</dbReference>
<dbReference type="GO" id="GO:0006886">
    <property type="term" value="P:intracellular protein transport"/>
    <property type="evidence" value="ECO:0007669"/>
    <property type="project" value="InterPro"/>
</dbReference>
<evidence type="ECO:0000256" key="6">
    <source>
        <dbReference type="ARBA" id="ARBA00093474"/>
    </source>
</evidence>
<protein>
    <recommendedName>
        <fullName evidence="4">Vacuolar protein sorting-associated protein 26C</fullName>
    </recommendedName>
</protein>